<evidence type="ECO:0000256" key="3">
    <source>
        <dbReference type="ARBA" id="ARBA00022806"/>
    </source>
</evidence>
<dbReference type="GO" id="GO:0043138">
    <property type="term" value="F:3'-5' DNA helicase activity"/>
    <property type="evidence" value="ECO:0007669"/>
    <property type="project" value="UniProtKB-EC"/>
</dbReference>
<dbReference type="PANTHER" id="PTHR11070">
    <property type="entry name" value="UVRD / RECB / PCRA DNA HELICASE FAMILY MEMBER"/>
    <property type="match status" value="1"/>
</dbReference>
<evidence type="ECO:0000256" key="8">
    <source>
        <dbReference type="ARBA" id="ARBA00034923"/>
    </source>
</evidence>
<evidence type="ECO:0000256" key="10">
    <source>
        <dbReference type="PROSITE-ProRule" id="PRU00560"/>
    </source>
</evidence>
<keyword evidence="4 10" id="KW-0067">ATP-binding</keyword>
<protein>
    <recommendedName>
        <fullName evidence="7">DNA 3'-5' helicase</fullName>
        <ecNumber evidence="7">5.6.2.4</ecNumber>
    </recommendedName>
    <alternativeName>
        <fullName evidence="8">DNA 3'-5' helicase II</fullName>
    </alternativeName>
</protein>
<dbReference type="eggNOG" id="COG0210">
    <property type="taxonomic scope" value="Bacteria"/>
</dbReference>
<dbReference type="Gene3D" id="3.40.50.300">
    <property type="entry name" value="P-loop containing nucleotide triphosphate hydrolases"/>
    <property type="match status" value="3"/>
</dbReference>
<dbReference type="EMBL" id="BAMD01000097">
    <property type="protein sequence ID" value="GAF05573.1"/>
    <property type="molecule type" value="Genomic_DNA"/>
</dbReference>
<dbReference type="OrthoDB" id="9809039at2"/>
<dbReference type="AlphaFoldDB" id="W7YDN2"/>
<dbReference type="PANTHER" id="PTHR11070:SF2">
    <property type="entry name" value="ATP-DEPENDENT DNA HELICASE SRS2"/>
    <property type="match status" value="1"/>
</dbReference>
<comment type="catalytic activity">
    <reaction evidence="9">
        <text>ATP + H2O = ADP + phosphate + H(+)</text>
        <dbReference type="Rhea" id="RHEA:13065"/>
        <dbReference type="ChEBI" id="CHEBI:15377"/>
        <dbReference type="ChEBI" id="CHEBI:15378"/>
        <dbReference type="ChEBI" id="CHEBI:30616"/>
        <dbReference type="ChEBI" id="CHEBI:43474"/>
        <dbReference type="ChEBI" id="CHEBI:456216"/>
        <dbReference type="EC" id="5.6.2.4"/>
    </reaction>
</comment>
<keyword evidence="1 10" id="KW-0547">Nucleotide-binding</keyword>
<evidence type="ECO:0000256" key="7">
    <source>
        <dbReference type="ARBA" id="ARBA00034808"/>
    </source>
</evidence>
<evidence type="ECO:0000313" key="13">
    <source>
        <dbReference type="Proteomes" id="UP000019402"/>
    </source>
</evidence>
<dbReference type="SUPFAM" id="SSF52540">
    <property type="entry name" value="P-loop containing nucleoside triphosphate hydrolases"/>
    <property type="match status" value="1"/>
</dbReference>
<feature type="binding site" evidence="10">
    <location>
        <begin position="35"/>
        <end position="42"/>
    </location>
    <ligand>
        <name>ATP</name>
        <dbReference type="ChEBI" id="CHEBI:30616"/>
    </ligand>
</feature>
<dbReference type="GO" id="GO:0016887">
    <property type="term" value="F:ATP hydrolysis activity"/>
    <property type="evidence" value="ECO:0007669"/>
    <property type="project" value="RHEA"/>
</dbReference>
<dbReference type="CDD" id="cd17932">
    <property type="entry name" value="DEXQc_UvrD"/>
    <property type="match status" value="1"/>
</dbReference>
<dbReference type="GO" id="GO:0003677">
    <property type="term" value="F:DNA binding"/>
    <property type="evidence" value="ECO:0007669"/>
    <property type="project" value="InterPro"/>
</dbReference>
<evidence type="ECO:0000256" key="5">
    <source>
        <dbReference type="ARBA" id="ARBA00023235"/>
    </source>
</evidence>
<dbReference type="STRING" id="869213.GCA_000517085_00438"/>
<keyword evidence="5" id="KW-0413">Isomerase</keyword>
<organism evidence="12 13">
    <name type="scientific">Saccharicrinis fermentans DSM 9555 = JCM 21142</name>
    <dbReference type="NCBI Taxonomy" id="869213"/>
    <lineage>
        <taxon>Bacteria</taxon>
        <taxon>Pseudomonadati</taxon>
        <taxon>Bacteroidota</taxon>
        <taxon>Bacteroidia</taxon>
        <taxon>Marinilabiliales</taxon>
        <taxon>Marinilabiliaceae</taxon>
        <taxon>Saccharicrinis</taxon>
    </lineage>
</organism>
<comment type="catalytic activity">
    <reaction evidence="6">
        <text>Couples ATP hydrolysis with the unwinding of duplex DNA by translocating in the 3'-5' direction.</text>
        <dbReference type="EC" id="5.6.2.4"/>
    </reaction>
</comment>
<proteinExistence type="predicted"/>
<dbReference type="EC" id="5.6.2.4" evidence="7"/>
<keyword evidence="2 10" id="KW-0378">Hydrolase</keyword>
<comment type="caution">
    <text evidence="12">The sequence shown here is derived from an EMBL/GenBank/DDBJ whole genome shotgun (WGS) entry which is preliminary data.</text>
</comment>
<sequence>MRYRKIEEWIPSDNLQLEDNALNTVKSDYNTLVIAGPGAGKTELLAQRASFLLETNSCIYPRKILAISFKRDAAYNLKNRVDKRCGEKLSKRFDSLTFDAFSKVILDQFYRGLPKGYKINYPYDVILDEKEILEIYKAIDIQFHNTHDRNKILEFHNSALLVNNDGKQKKMRVQVWQKLLESKSSKLSFKMIMRLSQLIIVSNPKIMDFLQETYSHIFLDEFQDTTFLQFEFLNSCFGNSNAIFTAVGDDKQRIMLWAGAKPDIFDTYIKNYKAKDLILEMNFRSAPRLVELQNHLISKLLNKSDLVKSSDKWNKEEGEAFVWVYDNQQKETEHLFKEVKRWIENEDITPRDICILVKQQLGVYAGEIIDFFNQNGIKARDENQLQDLLSDDLIVFVLNTITLLSDTKSLDEKTQAINFLINTSSVYEDDEIMKLENKFNKFIRQLINKDLDPKELVNEIIKFVSIDRIKANFPNYRNPKFLKDMLNKLSESLGKYKEESENVYEAVQKLLGKDSVPIMTIHKSKGLEYNSIIFVGLEDGAFWSFEKQPDEDKCAFFVALSRAKERVAFTYSKTRKDKWDNLRNQDFKKIRVIFDELQNSGLVEFKHIVD</sequence>
<dbReference type="InterPro" id="IPR000212">
    <property type="entry name" value="DNA_helicase_UvrD/REP"/>
</dbReference>
<dbReference type="GO" id="GO:0005524">
    <property type="term" value="F:ATP binding"/>
    <property type="evidence" value="ECO:0007669"/>
    <property type="project" value="UniProtKB-UniRule"/>
</dbReference>
<dbReference type="InterPro" id="IPR027417">
    <property type="entry name" value="P-loop_NTPase"/>
</dbReference>
<dbReference type="Pfam" id="PF13361">
    <property type="entry name" value="UvrD_C"/>
    <property type="match status" value="1"/>
</dbReference>
<keyword evidence="3 10" id="KW-0347">Helicase</keyword>
<accession>W7YDN2</accession>
<dbReference type="Pfam" id="PF00580">
    <property type="entry name" value="UvrD-helicase"/>
    <property type="match status" value="1"/>
</dbReference>
<evidence type="ECO:0000259" key="11">
    <source>
        <dbReference type="PROSITE" id="PS51198"/>
    </source>
</evidence>
<dbReference type="RefSeq" id="WP_027470471.1">
    <property type="nucleotide sequence ID" value="NZ_BAMD01000097.1"/>
</dbReference>
<keyword evidence="13" id="KW-1185">Reference proteome</keyword>
<dbReference type="PROSITE" id="PS51198">
    <property type="entry name" value="UVRD_HELICASE_ATP_BIND"/>
    <property type="match status" value="1"/>
</dbReference>
<evidence type="ECO:0000256" key="6">
    <source>
        <dbReference type="ARBA" id="ARBA00034617"/>
    </source>
</evidence>
<evidence type="ECO:0000313" key="12">
    <source>
        <dbReference type="EMBL" id="GAF05573.1"/>
    </source>
</evidence>
<reference evidence="12 13" key="1">
    <citation type="journal article" date="2014" name="Genome Announc.">
        <title>Draft Genome Sequence of Cytophaga fermentans JCM 21142T, a Facultative Anaerobe Isolated from Marine Mud.</title>
        <authorList>
            <person name="Starns D."/>
            <person name="Oshima K."/>
            <person name="Suda W."/>
            <person name="Iino T."/>
            <person name="Yuki M."/>
            <person name="Inoue J."/>
            <person name="Kitamura K."/>
            <person name="Iida T."/>
            <person name="Darby A."/>
            <person name="Hattori M."/>
            <person name="Ohkuma M."/>
        </authorList>
    </citation>
    <scope>NUCLEOTIDE SEQUENCE [LARGE SCALE GENOMIC DNA]</scope>
    <source>
        <strain evidence="12 13">JCM 21142</strain>
    </source>
</reference>
<feature type="domain" description="UvrD-like helicase ATP-binding" evidence="11">
    <location>
        <begin position="14"/>
        <end position="286"/>
    </location>
</feature>
<dbReference type="GO" id="GO:0000725">
    <property type="term" value="P:recombinational repair"/>
    <property type="evidence" value="ECO:0007669"/>
    <property type="project" value="TreeGrafter"/>
</dbReference>
<evidence type="ECO:0000256" key="2">
    <source>
        <dbReference type="ARBA" id="ARBA00022801"/>
    </source>
</evidence>
<name>W7YDN2_9BACT</name>
<evidence type="ECO:0000256" key="1">
    <source>
        <dbReference type="ARBA" id="ARBA00022741"/>
    </source>
</evidence>
<evidence type="ECO:0000256" key="4">
    <source>
        <dbReference type="ARBA" id="ARBA00022840"/>
    </source>
</evidence>
<evidence type="ECO:0000256" key="9">
    <source>
        <dbReference type="ARBA" id="ARBA00048988"/>
    </source>
</evidence>
<dbReference type="Proteomes" id="UP000019402">
    <property type="component" value="Unassembled WGS sequence"/>
</dbReference>
<dbReference type="InterPro" id="IPR014016">
    <property type="entry name" value="UvrD-like_ATP-bd"/>
</dbReference>
<gene>
    <name evidence="12" type="ORF">JCM21142_104313</name>
</gene>
<dbReference type="InterPro" id="IPR014017">
    <property type="entry name" value="DNA_helicase_UvrD-like_C"/>
</dbReference>